<feature type="transmembrane region" description="Helical" evidence="8">
    <location>
        <begin position="109"/>
        <end position="125"/>
    </location>
</feature>
<keyword evidence="4 8" id="KW-1133">Transmembrane helix</keyword>
<feature type="transmembrane region" description="Helical" evidence="8">
    <location>
        <begin position="423"/>
        <end position="454"/>
    </location>
</feature>
<dbReference type="Pfam" id="PF00361">
    <property type="entry name" value="Proton_antipo_M"/>
    <property type="match status" value="1"/>
</dbReference>
<dbReference type="GO" id="GO:0005886">
    <property type="term" value="C:plasma membrane"/>
    <property type="evidence" value="ECO:0007669"/>
    <property type="project" value="UniProtKB-SubCell"/>
</dbReference>
<keyword evidence="6 8" id="KW-0472">Membrane</keyword>
<evidence type="ECO:0000256" key="1">
    <source>
        <dbReference type="ARBA" id="ARBA00004651"/>
    </source>
</evidence>
<dbReference type="InterPro" id="IPR052175">
    <property type="entry name" value="ComplexI-like_HydComp"/>
</dbReference>
<gene>
    <name evidence="10" type="ORF">PQJ61_00975</name>
</gene>
<sequence length="663" mass="71998">MLKFIIIYLFILIAAGIITTVIHKRKKTVKFLIPLISIAAGLLLVYTVMGFRSFQPESLKTGWSMPLADIEIALDSLSLFIMVPLLILTAATSIYGLQYFGTTPPGRMHWLNFSLLTAGMIMVLISRNVLLFMLSWEIMSFSSFLLVISNAEKDSIRRAGWIYLISAHLGTAFLFTAFFLLGKGAGYGSESFSFSYFSAQNLSAARANLILIFALAGFGLKAGFIPFHIWLPLAHPAAPSHVSALMSGIMIKMGIYGILRVLSFLSDQYTTWWAVMFITIGAASGIIGIMFAIGQHDIKRLLAYSSVENIGIIMLGIGLGILGVSTGHPMISTFGFAGALLHILNHALFKGLLFLGAGAVIRQNGTGEIDTLGGLLKKMPLTGTLFLAASIAISGLPLFNGFISEIFIYAGAITGVLIDGGAVLPLISALIVMSLALIGGLAAACFAKVFGVIFQGSPRMSRIKPNGDVPALMRGGMLFVAAFLLITGLFSFLLVPLLEGPLLIMTAGESAGHMAPLFELSKSLSRILPFILGIIILFTIAGSLRRRKRGIRPSETWGCGYTRPEPSMQYTASSFTEPITEQFSTLTASRRKREGGTELFPVKPWIFSSNSNDWFLSGIFIRLAKVLDKLLSLLRWFQCGKAGIYVLYITAAVIILFIWKFII</sequence>
<feature type="transmembrane region" description="Helical" evidence="8">
    <location>
        <begin position="336"/>
        <end position="361"/>
    </location>
</feature>
<evidence type="ECO:0000313" key="11">
    <source>
        <dbReference type="Proteomes" id="UP001221217"/>
    </source>
</evidence>
<protein>
    <submittedName>
        <fullName evidence="10">Proton-conducting transporter membrane subunit</fullName>
    </submittedName>
</protein>
<evidence type="ECO:0000259" key="9">
    <source>
        <dbReference type="Pfam" id="PF00361"/>
    </source>
</evidence>
<name>A0AAJ1MIB7_9SPIO</name>
<evidence type="ECO:0000256" key="7">
    <source>
        <dbReference type="RuleBase" id="RU000320"/>
    </source>
</evidence>
<dbReference type="GO" id="GO:0042773">
    <property type="term" value="P:ATP synthesis coupled electron transport"/>
    <property type="evidence" value="ECO:0007669"/>
    <property type="project" value="InterPro"/>
</dbReference>
<dbReference type="GO" id="GO:0016491">
    <property type="term" value="F:oxidoreductase activity"/>
    <property type="evidence" value="ECO:0007669"/>
    <property type="project" value="UniProtKB-KW"/>
</dbReference>
<feature type="transmembrane region" description="Helical" evidence="8">
    <location>
        <begin position="527"/>
        <end position="544"/>
    </location>
</feature>
<feature type="transmembrane region" description="Helical" evidence="8">
    <location>
        <begin position="6"/>
        <end position="24"/>
    </location>
</feature>
<feature type="transmembrane region" description="Helical" evidence="8">
    <location>
        <begin position="161"/>
        <end position="181"/>
    </location>
</feature>
<feature type="domain" description="NADH:quinone oxidoreductase/Mrp antiporter transmembrane" evidence="9">
    <location>
        <begin position="126"/>
        <end position="413"/>
    </location>
</feature>
<feature type="transmembrane region" description="Helical" evidence="8">
    <location>
        <begin position="243"/>
        <end position="265"/>
    </location>
</feature>
<proteinExistence type="predicted"/>
<feature type="transmembrane region" description="Helical" evidence="8">
    <location>
        <begin position="381"/>
        <end position="403"/>
    </location>
</feature>
<comment type="caution">
    <text evidence="10">The sequence shown here is derived from an EMBL/GenBank/DDBJ whole genome shotgun (WGS) entry which is preliminary data.</text>
</comment>
<feature type="transmembrane region" description="Helical" evidence="8">
    <location>
        <begin position="271"/>
        <end position="294"/>
    </location>
</feature>
<feature type="transmembrane region" description="Helical" evidence="8">
    <location>
        <begin position="209"/>
        <end position="231"/>
    </location>
</feature>
<evidence type="ECO:0000256" key="4">
    <source>
        <dbReference type="ARBA" id="ARBA00022989"/>
    </source>
</evidence>
<dbReference type="InterPro" id="IPR001750">
    <property type="entry name" value="ND/Mrp_TM"/>
</dbReference>
<feature type="transmembrane region" description="Helical" evidence="8">
    <location>
        <begin position="642"/>
        <end position="662"/>
    </location>
</feature>
<feature type="transmembrane region" description="Helical" evidence="8">
    <location>
        <begin position="301"/>
        <end position="324"/>
    </location>
</feature>
<comment type="subcellular location">
    <subcellularLocation>
        <location evidence="1">Cell membrane</location>
        <topology evidence="1">Multi-pass membrane protein</topology>
    </subcellularLocation>
    <subcellularLocation>
        <location evidence="7">Membrane</location>
        <topology evidence="7">Multi-pass membrane protein</topology>
    </subcellularLocation>
</comment>
<dbReference type="PANTHER" id="PTHR42682:SF3">
    <property type="entry name" value="FORMATE HYDROGENLYASE SUBUNIT 3-RELATED"/>
    <property type="match status" value="1"/>
</dbReference>
<dbReference type="GO" id="GO:0008137">
    <property type="term" value="F:NADH dehydrogenase (ubiquinone) activity"/>
    <property type="evidence" value="ECO:0007669"/>
    <property type="project" value="InterPro"/>
</dbReference>
<evidence type="ECO:0000256" key="8">
    <source>
        <dbReference type="SAM" id="Phobius"/>
    </source>
</evidence>
<feature type="transmembrane region" description="Helical" evidence="8">
    <location>
        <begin position="475"/>
        <end position="495"/>
    </location>
</feature>
<feature type="transmembrane region" description="Helical" evidence="8">
    <location>
        <begin position="72"/>
        <end position="97"/>
    </location>
</feature>
<reference evidence="10 11" key="1">
    <citation type="submission" date="2022-12" db="EMBL/GenBank/DDBJ databases">
        <title>Metagenome assembled genome from gulf of manar.</title>
        <authorList>
            <person name="Kohli P."/>
            <person name="Pk S."/>
            <person name="Venkata Ramana C."/>
            <person name="Sasikala C."/>
        </authorList>
    </citation>
    <scope>NUCLEOTIDE SEQUENCE [LARGE SCALE GENOMIC DNA]</scope>
    <source>
        <strain evidence="10">JB008</strain>
    </source>
</reference>
<dbReference type="EMBL" id="JAQQAL010000005">
    <property type="protein sequence ID" value="MDC7225317.1"/>
    <property type="molecule type" value="Genomic_DNA"/>
</dbReference>
<dbReference type="PANTHER" id="PTHR42682">
    <property type="entry name" value="HYDROGENASE-4 COMPONENT F"/>
    <property type="match status" value="1"/>
</dbReference>
<evidence type="ECO:0000313" key="10">
    <source>
        <dbReference type="EMBL" id="MDC7225317.1"/>
    </source>
</evidence>
<evidence type="ECO:0000256" key="2">
    <source>
        <dbReference type="ARBA" id="ARBA00022475"/>
    </source>
</evidence>
<accession>A0AAJ1MIB7</accession>
<evidence type="ECO:0000256" key="3">
    <source>
        <dbReference type="ARBA" id="ARBA00022692"/>
    </source>
</evidence>
<evidence type="ECO:0000256" key="5">
    <source>
        <dbReference type="ARBA" id="ARBA00023002"/>
    </source>
</evidence>
<keyword evidence="2" id="KW-1003">Cell membrane</keyword>
<dbReference type="AlphaFoldDB" id="A0AAJ1MIB7"/>
<organism evidence="10 11">
    <name type="scientific">Candidatus Thalassospirochaeta sargassi</name>
    <dbReference type="NCBI Taxonomy" id="3119039"/>
    <lineage>
        <taxon>Bacteria</taxon>
        <taxon>Pseudomonadati</taxon>
        <taxon>Spirochaetota</taxon>
        <taxon>Spirochaetia</taxon>
        <taxon>Spirochaetales</taxon>
        <taxon>Spirochaetaceae</taxon>
        <taxon>Candidatus Thalassospirochaeta</taxon>
    </lineage>
</organism>
<dbReference type="Proteomes" id="UP001221217">
    <property type="component" value="Unassembled WGS sequence"/>
</dbReference>
<dbReference type="PRINTS" id="PR01437">
    <property type="entry name" value="NUOXDRDTASE4"/>
</dbReference>
<feature type="transmembrane region" description="Helical" evidence="8">
    <location>
        <begin position="31"/>
        <end position="52"/>
    </location>
</feature>
<keyword evidence="5" id="KW-0560">Oxidoreductase</keyword>
<keyword evidence="3 7" id="KW-0812">Transmembrane</keyword>
<dbReference type="InterPro" id="IPR003918">
    <property type="entry name" value="NADH_UbQ_OxRdtase"/>
</dbReference>
<evidence type="ECO:0000256" key="6">
    <source>
        <dbReference type="ARBA" id="ARBA00023136"/>
    </source>
</evidence>